<keyword evidence="3" id="KW-1185">Reference proteome</keyword>
<dbReference type="EMBL" id="JAXOJX010000088">
    <property type="protein sequence ID" value="MDZ5460908.1"/>
    <property type="molecule type" value="Genomic_DNA"/>
</dbReference>
<dbReference type="InterPro" id="IPR036291">
    <property type="entry name" value="NAD(P)-bd_dom_sf"/>
</dbReference>
<dbReference type="InterPro" id="IPR008030">
    <property type="entry name" value="NmrA-like"/>
</dbReference>
<evidence type="ECO:0000313" key="3">
    <source>
        <dbReference type="Proteomes" id="UP001293718"/>
    </source>
</evidence>
<feature type="domain" description="NmrA-like" evidence="1">
    <location>
        <begin position="2"/>
        <end position="237"/>
    </location>
</feature>
<dbReference type="InterPro" id="IPR051604">
    <property type="entry name" value="Ergot_Alk_Oxidoreductase"/>
</dbReference>
<dbReference type="Proteomes" id="UP001293718">
    <property type="component" value="Unassembled WGS sequence"/>
</dbReference>
<dbReference type="Gene3D" id="3.40.50.720">
    <property type="entry name" value="NAD(P)-binding Rossmann-like Domain"/>
    <property type="match status" value="1"/>
</dbReference>
<dbReference type="Gene3D" id="3.90.25.10">
    <property type="entry name" value="UDP-galactose 4-epimerase, domain 1"/>
    <property type="match status" value="1"/>
</dbReference>
<gene>
    <name evidence="2" type="ORF">SM757_30460</name>
</gene>
<comment type="caution">
    <text evidence="2">The sequence shown here is derived from an EMBL/GenBank/DDBJ whole genome shotgun (WGS) entry which is preliminary data.</text>
</comment>
<name>A0ABU5IPU4_9BURK</name>
<protein>
    <submittedName>
        <fullName evidence="2">NAD(P)H-binding protein</fullName>
    </submittedName>
</protein>
<dbReference type="SUPFAM" id="SSF51735">
    <property type="entry name" value="NAD(P)-binding Rossmann-fold domains"/>
    <property type="match status" value="1"/>
</dbReference>
<dbReference type="PANTHER" id="PTHR43162">
    <property type="match status" value="1"/>
</dbReference>
<dbReference type="Pfam" id="PF05368">
    <property type="entry name" value="NmrA"/>
    <property type="match status" value="1"/>
</dbReference>
<proteinExistence type="predicted"/>
<evidence type="ECO:0000259" key="1">
    <source>
        <dbReference type="Pfam" id="PF05368"/>
    </source>
</evidence>
<evidence type="ECO:0000313" key="2">
    <source>
        <dbReference type="EMBL" id="MDZ5460908.1"/>
    </source>
</evidence>
<organism evidence="2 3">
    <name type="scientific">Azohydromonas lata</name>
    <dbReference type="NCBI Taxonomy" id="45677"/>
    <lineage>
        <taxon>Bacteria</taxon>
        <taxon>Pseudomonadati</taxon>
        <taxon>Pseudomonadota</taxon>
        <taxon>Betaproteobacteria</taxon>
        <taxon>Burkholderiales</taxon>
        <taxon>Sphaerotilaceae</taxon>
        <taxon>Azohydromonas</taxon>
    </lineage>
</organism>
<dbReference type="PANTHER" id="PTHR43162:SF1">
    <property type="entry name" value="PRESTALK A DIFFERENTIATION PROTEIN A"/>
    <property type="match status" value="1"/>
</dbReference>
<sequence>MSRILIVGASGTVGGELKRLLQARGHEVLAATSRTPTAPDQVQLNVATRSGLEAAFERADRAFLLAPPGFARQDEVLVPLIEAAQARGLEKVVLMTALGANADEATPMRRAERRLQAVGLPWNVIRPNWFMQNFSSFWLHGIVEQGRIALPVGQAKGSFIDARDIAAVAAELLQRSDFDGQELDLTGPEALDHDEVAAILSRETGRAIRFEDIAPQQMLDSLLAAGLPRDYAEFMVLILGYFKAGYAARTTTAVADVLGRPAGRFEQYASDYRAAWLG</sequence>
<accession>A0ABU5IPU4</accession>
<reference evidence="2 3" key="1">
    <citation type="submission" date="2023-11" db="EMBL/GenBank/DDBJ databases">
        <title>Draft genome of Azohydromonas lata strain H1 (DSM1123), a polyhydroxyalkanoate producer.</title>
        <authorList>
            <person name="Traversa D."/>
            <person name="D'Addabbo P."/>
            <person name="Pazzani C."/>
            <person name="Manzari C."/>
            <person name="Chiara M."/>
            <person name="Scrascia M."/>
        </authorList>
    </citation>
    <scope>NUCLEOTIDE SEQUENCE [LARGE SCALE GENOMIC DNA]</scope>
    <source>
        <strain evidence="2 3">H1</strain>
    </source>
</reference>
<dbReference type="RefSeq" id="WP_322468218.1">
    <property type="nucleotide sequence ID" value="NZ_JAXOJX010000088.1"/>
</dbReference>